<proteinExistence type="inferred from homology"/>
<dbReference type="PANTHER" id="PTHR14588:SF2">
    <property type="entry name" value="DDB1- AND CUL4-ASSOCIATED FACTOR 10"/>
    <property type="match status" value="1"/>
</dbReference>
<sequence>MSLHEWYRRRERGLPPRIGDTDMIHRTLFRSLQPKVLPNEFPPPYRSGQDGGAICNLEFSPDGTVLAAACEHKSIVLFDPLTEKQVCTVDNAHDGSVNCIRFVDNRTFASCSDDTTVALWDSRNMSTKLRTLNGHSGWVKNIEYAKHAGVLISSGLDGVVYGWELNNSTEQGCTYQRLLHVPGLMRCRLVPDETRLVLCTTSGYLMLVHDLNLASIAGDLVNFRPNIHRLSLMRKQRITFASRKSPTISHKRRRNRVEFVSDFPTGDDAEMISGLTVCRPPFSPFPLTNVLAKQSWEKVYRIHPQGWCALSRNISYDETTEWSVVHDIQSWTEDDDDPSMDQENVDSEREDESEAEPEPQPVRSNPLRLTNVYVGEHKRGTNGTILHEPTWCNSNTAQRNVINNVFPTHSGASCPNLAHTPHLRLLPTGEPNAKGCDDATTISNDEKVVWPRDMTVGRNRTAKNLPANSSRLLYYMQESKKVEGYMREACFSPDGRVICSPHDDCGVRLLAFNEHCNEMHYARQYVSNGSGPEMLRELEYKPCHPHVVISSQFSPRFPLLVTGCLLGNVVWNLPVLS</sequence>
<dbReference type="InterPro" id="IPR001680">
    <property type="entry name" value="WD40_rpt"/>
</dbReference>
<dbReference type="Pfam" id="PF00400">
    <property type="entry name" value="WD40"/>
    <property type="match status" value="3"/>
</dbReference>
<reference evidence="5" key="2">
    <citation type="submission" date="2020-05" db="UniProtKB">
        <authorList>
            <consortium name="EnsemblMetazoa"/>
        </authorList>
    </citation>
    <scope>IDENTIFICATION</scope>
    <source>
        <strain evidence="5">Indian</strain>
    </source>
</reference>
<dbReference type="EnsemblMetazoa" id="ASTEI03513-RA">
    <property type="protein sequence ID" value="ASTEI03513-PA"/>
    <property type="gene ID" value="ASTEI03513"/>
</dbReference>
<comment type="similarity">
    <text evidence="1">Belongs to the WD repeat DCAF10 family.</text>
</comment>
<evidence type="ECO:0000256" key="4">
    <source>
        <dbReference type="SAM" id="MobiDB-lite"/>
    </source>
</evidence>
<dbReference type="InterPro" id="IPR036322">
    <property type="entry name" value="WD40_repeat_dom_sf"/>
</dbReference>
<organism evidence="5 6">
    <name type="scientific">Anopheles stephensi</name>
    <name type="common">Indo-Pakistan malaria mosquito</name>
    <dbReference type="NCBI Taxonomy" id="30069"/>
    <lineage>
        <taxon>Eukaryota</taxon>
        <taxon>Metazoa</taxon>
        <taxon>Ecdysozoa</taxon>
        <taxon>Arthropoda</taxon>
        <taxon>Hexapoda</taxon>
        <taxon>Insecta</taxon>
        <taxon>Pterygota</taxon>
        <taxon>Neoptera</taxon>
        <taxon>Endopterygota</taxon>
        <taxon>Diptera</taxon>
        <taxon>Nematocera</taxon>
        <taxon>Culicoidea</taxon>
        <taxon>Culicidae</taxon>
        <taxon>Anophelinae</taxon>
        <taxon>Anopheles</taxon>
    </lineage>
</organism>
<keyword evidence="2" id="KW-0853">WD repeat</keyword>
<evidence type="ECO:0000313" key="5">
    <source>
        <dbReference type="EnsemblMetazoa" id="ASTEI03513-PA"/>
    </source>
</evidence>
<dbReference type="SMART" id="SM00320">
    <property type="entry name" value="WD40"/>
    <property type="match status" value="4"/>
</dbReference>
<keyword evidence="6" id="KW-1185">Reference proteome</keyword>
<protein>
    <submittedName>
        <fullName evidence="5">WD_REPEATS_REGION domain-containing protein</fullName>
    </submittedName>
</protein>
<evidence type="ECO:0000313" key="6">
    <source>
        <dbReference type="Proteomes" id="UP000076408"/>
    </source>
</evidence>
<dbReference type="VEuPathDB" id="VectorBase:ASTEI20_039027"/>
<dbReference type="STRING" id="30069.A0A182Y4X7"/>
<dbReference type="FunFam" id="2.130.10.10:FF:000661">
    <property type="entry name" value="Uncharacterized protein, isoform A"/>
    <property type="match status" value="1"/>
</dbReference>
<dbReference type="AlphaFoldDB" id="A0A182Y4X7"/>
<reference evidence="6" key="1">
    <citation type="journal article" date="2014" name="Genome Biol.">
        <title>Genome analysis of a major urban malaria vector mosquito, Anopheles stephensi.</title>
        <authorList>
            <person name="Jiang X."/>
            <person name="Peery A."/>
            <person name="Hall A.B."/>
            <person name="Sharma A."/>
            <person name="Chen X.G."/>
            <person name="Waterhouse R.M."/>
            <person name="Komissarov A."/>
            <person name="Riehle M.M."/>
            <person name="Shouche Y."/>
            <person name="Sharakhova M.V."/>
            <person name="Lawson D."/>
            <person name="Pakpour N."/>
            <person name="Arensburger P."/>
            <person name="Davidson V.L."/>
            <person name="Eiglmeier K."/>
            <person name="Emrich S."/>
            <person name="George P."/>
            <person name="Kennedy R.C."/>
            <person name="Mane S.P."/>
            <person name="Maslen G."/>
            <person name="Oringanje C."/>
            <person name="Qi Y."/>
            <person name="Settlage R."/>
            <person name="Tojo M."/>
            <person name="Tubio J.M."/>
            <person name="Unger M.F."/>
            <person name="Wang B."/>
            <person name="Vernick K.D."/>
            <person name="Ribeiro J.M."/>
            <person name="James A.A."/>
            <person name="Michel K."/>
            <person name="Riehle M.A."/>
            <person name="Luckhart S."/>
            <person name="Sharakhov I.V."/>
            <person name="Tu Z."/>
        </authorList>
    </citation>
    <scope>NUCLEOTIDE SEQUENCE [LARGE SCALE GENOMIC DNA]</scope>
    <source>
        <strain evidence="6">Indian</strain>
    </source>
</reference>
<dbReference type="SUPFAM" id="SSF50978">
    <property type="entry name" value="WD40 repeat-like"/>
    <property type="match status" value="1"/>
</dbReference>
<feature type="region of interest" description="Disordered" evidence="4">
    <location>
        <begin position="330"/>
        <end position="369"/>
    </location>
</feature>
<dbReference type="VEuPathDB" id="VectorBase:ASTEI03513"/>
<evidence type="ECO:0000256" key="3">
    <source>
        <dbReference type="ARBA" id="ARBA00022737"/>
    </source>
</evidence>
<dbReference type="PROSITE" id="PS00678">
    <property type="entry name" value="WD_REPEATS_1"/>
    <property type="match status" value="1"/>
</dbReference>
<dbReference type="InterPro" id="IPR039085">
    <property type="entry name" value="DCA10"/>
</dbReference>
<keyword evidence="3" id="KW-0677">Repeat</keyword>
<accession>A0A182Y4X7</accession>
<dbReference type="OMA" id="XSVLTVA"/>
<name>A0A182Y4X7_ANOST</name>
<dbReference type="InterPro" id="IPR019775">
    <property type="entry name" value="WD40_repeat_CS"/>
</dbReference>
<dbReference type="PROSITE" id="PS50082">
    <property type="entry name" value="WD_REPEATS_2"/>
    <property type="match status" value="2"/>
</dbReference>
<evidence type="ECO:0000256" key="2">
    <source>
        <dbReference type="ARBA" id="ARBA00022574"/>
    </source>
</evidence>
<dbReference type="PANTHER" id="PTHR14588">
    <property type="entry name" value="DDB1- AND CUL4-ASSOCIATED FACTOR 10"/>
    <property type="match status" value="1"/>
</dbReference>
<dbReference type="PROSITE" id="PS50294">
    <property type="entry name" value="WD_REPEATS_REGION"/>
    <property type="match status" value="1"/>
</dbReference>
<evidence type="ECO:0000256" key="1">
    <source>
        <dbReference type="ARBA" id="ARBA00005903"/>
    </source>
</evidence>
<dbReference type="VEuPathDB" id="VectorBase:ASTE000325"/>
<dbReference type="Gene3D" id="2.130.10.10">
    <property type="entry name" value="YVTN repeat-like/Quinoprotein amine dehydrogenase"/>
    <property type="match status" value="1"/>
</dbReference>
<dbReference type="GO" id="GO:0080008">
    <property type="term" value="C:Cul4-RING E3 ubiquitin ligase complex"/>
    <property type="evidence" value="ECO:0007669"/>
    <property type="project" value="TreeGrafter"/>
</dbReference>
<dbReference type="Proteomes" id="UP000076408">
    <property type="component" value="Unassembled WGS sequence"/>
</dbReference>
<feature type="compositionally biased region" description="Acidic residues" evidence="4">
    <location>
        <begin position="332"/>
        <end position="357"/>
    </location>
</feature>
<dbReference type="InterPro" id="IPR015943">
    <property type="entry name" value="WD40/YVTN_repeat-like_dom_sf"/>
</dbReference>